<protein>
    <submittedName>
        <fullName evidence="5">Gas vesicle protein</fullName>
    </submittedName>
</protein>
<evidence type="ECO:0000313" key="5">
    <source>
        <dbReference type="EMBL" id="RCG17325.1"/>
    </source>
</evidence>
<evidence type="ECO:0000256" key="4">
    <source>
        <dbReference type="SAM" id="MobiDB-lite"/>
    </source>
</evidence>
<dbReference type="GO" id="GO:0012506">
    <property type="term" value="C:vesicle membrane"/>
    <property type="evidence" value="ECO:0007669"/>
    <property type="project" value="InterPro"/>
</dbReference>
<proteinExistence type="inferred from homology"/>
<dbReference type="Proteomes" id="UP000252914">
    <property type="component" value="Unassembled WGS sequence"/>
</dbReference>
<dbReference type="InterPro" id="IPR050530">
    <property type="entry name" value="GvpA"/>
</dbReference>
<feature type="region of interest" description="Disordered" evidence="4">
    <location>
        <begin position="81"/>
        <end position="147"/>
    </location>
</feature>
<evidence type="ECO:0000256" key="1">
    <source>
        <dbReference type="ARBA" id="ARBA00022987"/>
    </source>
</evidence>
<evidence type="ECO:0000256" key="3">
    <source>
        <dbReference type="ARBA" id="ARBA00035646"/>
    </source>
</evidence>
<accession>A0A367EI65</accession>
<feature type="compositionally biased region" description="Basic and acidic residues" evidence="4">
    <location>
        <begin position="1"/>
        <end position="10"/>
    </location>
</feature>
<dbReference type="GO" id="GO:0031411">
    <property type="term" value="C:gas vesicle"/>
    <property type="evidence" value="ECO:0007669"/>
    <property type="project" value="UniProtKB-SubCell"/>
</dbReference>
<dbReference type="EMBL" id="QOIN01000055">
    <property type="protein sequence ID" value="RCG17325.1"/>
    <property type="molecule type" value="Genomic_DNA"/>
</dbReference>
<keyword evidence="6" id="KW-1185">Reference proteome</keyword>
<comment type="caution">
    <text evidence="5">The sequence shown here is derived from an EMBL/GenBank/DDBJ whole genome shotgun (WGS) entry which is preliminary data.</text>
</comment>
<evidence type="ECO:0000313" key="6">
    <source>
        <dbReference type="Proteomes" id="UP000252914"/>
    </source>
</evidence>
<feature type="region of interest" description="Disordered" evidence="4">
    <location>
        <begin position="1"/>
        <end position="20"/>
    </location>
</feature>
<feature type="compositionally biased region" description="Low complexity" evidence="4">
    <location>
        <begin position="102"/>
        <end position="115"/>
    </location>
</feature>
<dbReference type="AlphaFoldDB" id="A0A367EI65"/>
<dbReference type="PANTHER" id="PTHR35344:SF4">
    <property type="entry name" value="GAS VESICLE PROTEIN A1"/>
    <property type="match status" value="1"/>
</dbReference>
<feature type="compositionally biased region" description="Basic and acidic residues" evidence="4">
    <location>
        <begin position="118"/>
        <end position="147"/>
    </location>
</feature>
<reference evidence="5 6" key="1">
    <citation type="submission" date="2018-06" db="EMBL/GenBank/DDBJ databases">
        <title>Streptomyces reniochalinae sp. nov. and Streptomyces diacarnus sp. nov. from marine sponges.</title>
        <authorList>
            <person name="Li L."/>
        </authorList>
    </citation>
    <scope>NUCLEOTIDE SEQUENCE [LARGE SCALE GENOMIC DNA]</scope>
    <source>
        <strain evidence="5 6">LHW51701</strain>
    </source>
</reference>
<dbReference type="InterPro" id="IPR000638">
    <property type="entry name" value="Gas-vesicle_GvpA-like"/>
</dbReference>
<sequence>MTEHTAERPLNHAPSTPSGPTNLADILERVLDKGIVIAGDIKIDLLDIELLTIRLRLFVSSVETAKKAGINWWETDPALSTRAHRDAVEDENKRLRQRVAELEAGGPQEEQGAAEADGESHQGRRGDAGWDESRSHSWHHVKEGQRR</sequence>
<dbReference type="Pfam" id="PF00741">
    <property type="entry name" value="Gas_vesicle"/>
    <property type="match status" value="1"/>
</dbReference>
<gene>
    <name evidence="5" type="ORF">DTL70_27515</name>
</gene>
<comment type="subcellular location">
    <subcellularLocation>
        <location evidence="2">Gas vesicle</location>
    </subcellularLocation>
</comment>
<dbReference type="GO" id="GO:0005198">
    <property type="term" value="F:structural molecule activity"/>
    <property type="evidence" value="ECO:0007669"/>
    <property type="project" value="InterPro"/>
</dbReference>
<organism evidence="5 6">
    <name type="scientific">Streptomyces diacarni</name>
    <dbReference type="NCBI Taxonomy" id="2800381"/>
    <lineage>
        <taxon>Bacteria</taxon>
        <taxon>Bacillati</taxon>
        <taxon>Actinomycetota</taxon>
        <taxon>Actinomycetes</taxon>
        <taxon>Kitasatosporales</taxon>
        <taxon>Streptomycetaceae</taxon>
        <taxon>Streptomyces</taxon>
    </lineage>
</organism>
<evidence type="ECO:0000256" key="2">
    <source>
        <dbReference type="ARBA" id="ARBA00035108"/>
    </source>
</evidence>
<dbReference type="PROSITE" id="PS00234">
    <property type="entry name" value="GAS_VESICLE_A_1"/>
    <property type="match status" value="1"/>
</dbReference>
<feature type="compositionally biased region" description="Basic and acidic residues" evidence="4">
    <location>
        <begin position="83"/>
        <end position="101"/>
    </location>
</feature>
<keyword evidence="1" id="KW-0304">Gas vesicle</keyword>
<name>A0A367EI65_9ACTN</name>
<comment type="similarity">
    <text evidence="3">Belongs to the gas vesicle GvpA family.</text>
</comment>
<dbReference type="InterPro" id="IPR018493">
    <property type="entry name" value="GvpA-like_CS"/>
</dbReference>
<dbReference type="RefSeq" id="WP_114024720.1">
    <property type="nucleotide sequence ID" value="NZ_QOIN01000055.1"/>
</dbReference>
<dbReference type="PANTHER" id="PTHR35344">
    <property type="entry name" value="GAS VESICLE STRUCTURAL PROTEIN 2-RELATED"/>
    <property type="match status" value="1"/>
</dbReference>